<name>A0AAV3QA49_LITER</name>
<organism evidence="1 2">
    <name type="scientific">Lithospermum erythrorhizon</name>
    <name type="common">Purple gromwell</name>
    <name type="synonym">Lithospermum officinale var. erythrorhizon</name>
    <dbReference type="NCBI Taxonomy" id="34254"/>
    <lineage>
        <taxon>Eukaryota</taxon>
        <taxon>Viridiplantae</taxon>
        <taxon>Streptophyta</taxon>
        <taxon>Embryophyta</taxon>
        <taxon>Tracheophyta</taxon>
        <taxon>Spermatophyta</taxon>
        <taxon>Magnoliopsida</taxon>
        <taxon>eudicotyledons</taxon>
        <taxon>Gunneridae</taxon>
        <taxon>Pentapetalae</taxon>
        <taxon>asterids</taxon>
        <taxon>lamiids</taxon>
        <taxon>Boraginales</taxon>
        <taxon>Boraginaceae</taxon>
        <taxon>Boraginoideae</taxon>
        <taxon>Lithospermeae</taxon>
        <taxon>Lithospermum</taxon>
    </lineage>
</organism>
<dbReference type="EMBL" id="BAABME010003883">
    <property type="protein sequence ID" value="GAA0160433.1"/>
    <property type="molecule type" value="Genomic_DNA"/>
</dbReference>
<protein>
    <submittedName>
        <fullName evidence="1">Uncharacterized protein</fullName>
    </submittedName>
</protein>
<evidence type="ECO:0000313" key="1">
    <source>
        <dbReference type="EMBL" id="GAA0160433.1"/>
    </source>
</evidence>
<evidence type="ECO:0000313" key="2">
    <source>
        <dbReference type="Proteomes" id="UP001454036"/>
    </source>
</evidence>
<comment type="caution">
    <text evidence="1">The sequence shown here is derived from an EMBL/GenBank/DDBJ whole genome shotgun (WGS) entry which is preliminary data.</text>
</comment>
<sequence length="103" mass="11211">MDDSENLADIETSFAVGRITTEDAKSKPSVDVLLDHFPDYALTIGFSVEKARSGATFVDGPLDQPPDTIFTVGLPVEEVGVVPHPWMPPWVILSTLFSPAYFS</sequence>
<gene>
    <name evidence="1" type="ORF">LIER_16985</name>
</gene>
<accession>A0AAV3QA49</accession>
<dbReference type="Proteomes" id="UP001454036">
    <property type="component" value="Unassembled WGS sequence"/>
</dbReference>
<reference evidence="1 2" key="1">
    <citation type="submission" date="2024-01" db="EMBL/GenBank/DDBJ databases">
        <title>The complete chloroplast genome sequence of Lithospermum erythrorhizon: insights into the phylogenetic relationship among Boraginaceae species and the maternal lineages of purple gromwells.</title>
        <authorList>
            <person name="Okada T."/>
            <person name="Watanabe K."/>
        </authorList>
    </citation>
    <scope>NUCLEOTIDE SEQUENCE [LARGE SCALE GENOMIC DNA]</scope>
</reference>
<keyword evidence="2" id="KW-1185">Reference proteome</keyword>
<proteinExistence type="predicted"/>
<dbReference type="AlphaFoldDB" id="A0AAV3QA49"/>